<evidence type="ECO:0000259" key="1">
    <source>
        <dbReference type="Pfam" id="PF07007"/>
    </source>
</evidence>
<dbReference type="InterPro" id="IPR009739">
    <property type="entry name" value="LprI-like_N"/>
</dbReference>
<evidence type="ECO:0000313" key="3">
    <source>
        <dbReference type="Proteomes" id="UP000001600"/>
    </source>
</evidence>
<dbReference type="eggNOG" id="COG3755">
    <property type="taxonomic scope" value="Bacteria"/>
</dbReference>
<gene>
    <name evidence="2" type="ordered locus">Arad_0710</name>
</gene>
<protein>
    <recommendedName>
        <fullName evidence="1">Lysozyme inhibitor LprI-like N-terminal domain-containing protein</fullName>
    </recommendedName>
</protein>
<dbReference type="HOGENOM" id="CLU_128596_8_2_5"/>
<accession>B9J8F0</accession>
<organism evidence="2 3">
    <name type="scientific">Rhizobium rhizogenes (strain K84 / ATCC BAA-868)</name>
    <name type="common">Agrobacterium radiobacter</name>
    <dbReference type="NCBI Taxonomy" id="311403"/>
    <lineage>
        <taxon>Bacteria</taxon>
        <taxon>Pseudomonadati</taxon>
        <taxon>Pseudomonadota</taxon>
        <taxon>Alphaproteobacteria</taxon>
        <taxon>Hyphomicrobiales</taxon>
        <taxon>Rhizobiaceae</taxon>
        <taxon>Rhizobium/Agrobacterium group</taxon>
        <taxon>Rhizobium</taxon>
    </lineage>
</organism>
<sequence>MMTTHPAMAQSEDEMKACVDRSEGVTSEMLKCGQVEIDKFDARLNAAYNILTDRKHGAERLRLQGEQRAWLKHHLQEAHRLAADPNDGSAALLVSQGFELDDLTARTLELEKRVGQNR</sequence>
<dbReference type="Gene3D" id="1.20.1270.180">
    <property type="match status" value="1"/>
</dbReference>
<name>B9J8F0_RHIR8</name>
<dbReference type="AlphaFoldDB" id="B9J8F0"/>
<evidence type="ECO:0000313" key="2">
    <source>
        <dbReference type="EMBL" id="ACM25337.1"/>
    </source>
</evidence>
<reference evidence="2 3" key="1">
    <citation type="journal article" date="2009" name="J. Bacteriol.">
        <title>Genome sequences of three Agrobacterium biovars help elucidate the evolution of multichromosome genomes in bacteria.</title>
        <authorList>
            <person name="Slater S.C."/>
            <person name="Goldman B.S."/>
            <person name="Goodner B."/>
            <person name="Setubal J.C."/>
            <person name="Farrand S.K."/>
            <person name="Nester E.W."/>
            <person name="Burr T.J."/>
            <person name="Banta L."/>
            <person name="Dickerman A.W."/>
            <person name="Paulsen I."/>
            <person name="Otten L."/>
            <person name="Suen G."/>
            <person name="Welch R."/>
            <person name="Almeida N.F."/>
            <person name="Arnold F."/>
            <person name="Burton O.T."/>
            <person name="Du Z."/>
            <person name="Ewing A."/>
            <person name="Godsy E."/>
            <person name="Heisel S."/>
            <person name="Houmiel K.L."/>
            <person name="Jhaveri J."/>
            <person name="Lu J."/>
            <person name="Miller N.M."/>
            <person name="Norton S."/>
            <person name="Chen Q."/>
            <person name="Phoolcharoen W."/>
            <person name="Ohlin V."/>
            <person name="Ondrusek D."/>
            <person name="Pride N."/>
            <person name="Stricklin S.L."/>
            <person name="Sun J."/>
            <person name="Wheeler C."/>
            <person name="Wilson L."/>
            <person name="Zhu H."/>
            <person name="Wood D.W."/>
        </authorList>
    </citation>
    <scope>NUCLEOTIDE SEQUENCE [LARGE SCALE GENOMIC DNA]</scope>
    <source>
        <strain evidence="3">K84 / ATCC BAA-868</strain>
    </source>
</reference>
<dbReference type="EMBL" id="CP000628">
    <property type="protein sequence ID" value="ACM25337.1"/>
    <property type="molecule type" value="Genomic_DNA"/>
</dbReference>
<dbReference type="KEGG" id="ara:Arad_0710"/>
<dbReference type="Pfam" id="PF07007">
    <property type="entry name" value="LprI"/>
    <property type="match status" value="1"/>
</dbReference>
<dbReference type="Proteomes" id="UP000001600">
    <property type="component" value="Chromosome 1"/>
</dbReference>
<feature type="domain" description="Lysozyme inhibitor LprI-like N-terminal" evidence="1">
    <location>
        <begin position="20"/>
        <end position="110"/>
    </location>
</feature>
<proteinExistence type="predicted"/>